<sequence length="268" mass="28787">MQKGKLARREGRRRTESLGHRPAGSIRRRLAGKESPGAAPHSEESDTAACHAEVSASSTSAASASASSPRKPRRPTSAEGTRNAGPSASRPTRSAVKAEADSRKAEAQAAELGEMVFEVHEALSGLDLRAQARKARSSQQKGSGDEAARDREEEDRKEEEEEELERAVLQEYLTVLTNAHLKAVQATDGARPSRPRGYQRGEQPGQGQKQRQAALGEADAALVSTGERPAAVQARLAQARQSQAREAAQSGEATDKRATTDRRRGLHF</sequence>
<feature type="region of interest" description="Disordered" evidence="1">
    <location>
        <begin position="130"/>
        <end position="165"/>
    </location>
</feature>
<dbReference type="EMBL" id="FR823393">
    <property type="protein sequence ID" value="CBZ56300.1"/>
    <property type="molecule type" value="Genomic_DNA"/>
</dbReference>
<protein>
    <submittedName>
        <fullName evidence="2">Uncharacterized protein</fullName>
    </submittedName>
</protein>
<dbReference type="InParanoid" id="F0VRF2"/>
<keyword evidence="4" id="KW-1185">Reference proteome</keyword>
<dbReference type="EMBL" id="LN714487">
    <property type="protein sequence ID" value="CEL71062.1"/>
    <property type="molecule type" value="Genomic_DNA"/>
</dbReference>
<dbReference type="Proteomes" id="UP000007494">
    <property type="component" value="Chromosome XII"/>
</dbReference>
<reference evidence="2" key="1">
    <citation type="submission" date="2011-02" db="EMBL/GenBank/DDBJ databases">
        <authorList>
            <person name="Aslett M."/>
        </authorList>
    </citation>
    <scope>NUCLEOTIDE SEQUENCE</scope>
    <source>
        <strain evidence="2">Liverpool</strain>
    </source>
</reference>
<reference evidence="4" key="3">
    <citation type="journal article" date="2012" name="PLoS Pathog.">
        <title>Comparative genomics of the apicomplexan parasites Toxoplasma gondii and Neospora caninum: Coccidia differing in host range and transmission strategy.</title>
        <authorList>
            <person name="Reid A.J."/>
            <person name="Vermont S.J."/>
            <person name="Cotton J.A."/>
            <person name="Harris D."/>
            <person name="Hill-Cawthorne G.A."/>
            <person name="Konen-Waisman S."/>
            <person name="Latham S.M."/>
            <person name="Mourier T."/>
            <person name="Norton R."/>
            <person name="Quail M.A."/>
            <person name="Sanders M."/>
            <person name="Shanmugam D."/>
            <person name="Sohal A."/>
            <person name="Wasmuth J.D."/>
            <person name="Brunk B."/>
            <person name="Grigg M.E."/>
            <person name="Howard J.C."/>
            <person name="Parkinson J."/>
            <person name="Roos D.S."/>
            <person name="Trees A.J."/>
            <person name="Berriman M."/>
            <person name="Pain A."/>
            <person name="Wastling J.M."/>
        </authorList>
    </citation>
    <scope>NUCLEOTIDE SEQUENCE [LARGE SCALE GENOMIC DNA]</scope>
    <source>
        <strain evidence="4">Liverpool</strain>
    </source>
</reference>
<evidence type="ECO:0000313" key="2">
    <source>
        <dbReference type="EMBL" id="CBZ56300.1"/>
    </source>
</evidence>
<evidence type="ECO:0000256" key="1">
    <source>
        <dbReference type="SAM" id="MobiDB-lite"/>
    </source>
</evidence>
<reference evidence="2" key="2">
    <citation type="submission" date="2011-03" db="EMBL/GenBank/DDBJ databases">
        <title>Comparative genomics and transcriptomics of Neospora caninum and Toxoplasma gondii.</title>
        <authorList>
            <person name="Reid A.J."/>
            <person name="Sohal A."/>
            <person name="Harris D."/>
            <person name="Quail M."/>
            <person name="Sanders M."/>
            <person name="Berriman M."/>
            <person name="Wastling J.M."/>
            <person name="Pain A."/>
        </authorList>
    </citation>
    <scope>NUCLEOTIDE SEQUENCE</scope>
    <source>
        <strain evidence="2">Liverpool</strain>
    </source>
</reference>
<dbReference type="AlphaFoldDB" id="F0VRF2"/>
<feature type="compositionally biased region" description="Basic and acidic residues" evidence="1">
    <location>
        <begin position="253"/>
        <end position="268"/>
    </location>
</feature>
<evidence type="ECO:0000313" key="4">
    <source>
        <dbReference type="Proteomes" id="UP000007494"/>
    </source>
</evidence>
<gene>
    <name evidence="3" type="ORF">BN1204_067250</name>
    <name evidence="2" type="ORF">NCLIV_067250</name>
</gene>
<name>F0VRF2_NEOCL</name>
<feature type="compositionally biased region" description="Low complexity" evidence="1">
    <location>
        <begin position="228"/>
        <end position="249"/>
    </location>
</feature>
<evidence type="ECO:0000313" key="3">
    <source>
        <dbReference type="EMBL" id="CEL71062.1"/>
    </source>
</evidence>
<dbReference type="GeneID" id="13445523"/>
<feature type="region of interest" description="Disordered" evidence="1">
    <location>
        <begin position="1"/>
        <end position="109"/>
    </location>
</feature>
<proteinExistence type="predicted"/>
<dbReference type="RefSeq" id="XP_003886325.1">
    <property type="nucleotide sequence ID" value="XM_003886276.1"/>
</dbReference>
<feature type="compositionally biased region" description="Acidic residues" evidence="1">
    <location>
        <begin position="152"/>
        <end position="164"/>
    </location>
</feature>
<accession>F0VRF2</accession>
<feature type="region of interest" description="Disordered" evidence="1">
    <location>
        <begin position="183"/>
        <end position="268"/>
    </location>
</feature>
<organism evidence="2 4">
    <name type="scientific">Neospora caninum (strain Liverpool)</name>
    <dbReference type="NCBI Taxonomy" id="572307"/>
    <lineage>
        <taxon>Eukaryota</taxon>
        <taxon>Sar</taxon>
        <taxon>Alveolata</taxon>
        <taxon>Apicomplexa</taxon>
        <taxon>Conoidasida</taxon>
        <taxon>Coccidia</taxon>
        <taxon>Eucoccidiorida</taxon>
        <taxon>Eimeriorina</taxon>
        <taxon>Sarcocystidae</taxon>
        <taxon>Neospora</taxon>
    </lineage>
</organism>
<dbReference type="VEuPathDB" id="ToxoDB:NCLIV_067250"/>
<reference evidence="3" key="4">
    <citation type="journal article" date="2015" name="PLoS ONE">
        <title>Comprehensive Evaluation of Toxoplasma gondii VEG and Neospora caninum LIV Genomes with Tachyzoite Stage Transcriptome and Proteome Defines Novel Transcript Features.</title>
        <authorList>
            <person name="Ramaprasad A."/>
            <person name="Mourier T."/>
            <person name="Naeem R."/>
            <person name="Malas T.B."/>
            <person name="Moussa E."/>
            <person name="Panigrahi A."/>
            <person name="Vermont S.J."/>
            <person name="Otto T.D."/>
            <person name="Wastling J."/>
            <person name="Pain A."/>
        </authorList>
    </citation>
    <scope>NUCLEOTIDE SEQUENCE</scope>
    <source>
        <strain evidence="3">Liverpool</strain>
    </source>
</reference>
<feature type="compositionally biased region" description="Basic and acidic residues" evidence="1">
    <location>
        <begin position="96"/>
        <end position="106"/>
    </location>
</feature>
<feature type="compositionally biased region" description="Low complexity" evidence="1">
    <location>
        <begin position="55"/>
        <end position="69"/>
    </location>
</feature>
<feature type="compositionally biased region" description="Basic and acidic residues" evidence="1">
    <location>
        <begin position="7"/>
        <end position="19"/>
    </location>
</feature>